<dbReference type="EMBL" id="BPLR01016032">
    <property type="protein sequence ID" value="GIY80640.1"/>
    <property type="molecule type" value="Genomic_DNA"/>
</dbReference>
<accession>A0AAV4WH28</accession>
<protein>
    <submittedName>
        <fullName evidence="1">Uncharacterized protein</fullName>
    </submittedName>
</protein>
<comment type="caution">
    <text evidence="1">The sequence shown here is derived from an EMBL/GenBank/DDBJ whole genome shotgun (WGS) entry which is preliminary data.</text>
</comment>
<proteinExistence type="predicted"/>
<dbReference type="AlphaFoldDB" id="A0AAV4WH28"/>
<reference evidence="1 2" key="1">
    <citation type="submission" date="2021-06" db="EMBL/GenBank/DDBJ databases">
        <title>Caerostris extrusa draft genome.</title>
        <authorList>
            <person name="Kono N."/>
            <person name="Arakawa K."/>
        </authorList>
    </citation>
    <scope>NUCLEOTIDE SEQUENCE [LARGE SCALE GENOMIC DNA]</scope>
</reference>
<evidence type="ECO:0000313" key="1">
    <source>
        <dbReference type="EMBL" id="GIY80640.1"/>
    </source>
</evidence>
<name>A0AAV4WH28_CAEEX</name>
<organism evidence="1 2">
    <name type="scientific">Caerostris extrusa</name>
    <name type="common">Bark spider</name>
    <name type="synonym">Caerostris bankana</name>
    <dbReference type="NCBI Taxonomy" id="172846"/>
    <lineage>
        <taxon>Eukaryota</taxon>
        <taxon>Metazoa</taxon>
        <taxon>Ecdysozoa</taxon>
        <taxon>Arthropoda</taxon>
        <taxon>Chelicerata</taxon>
        <taxon>Arachnida</taxon>
        <taxon>Araneae</taxon>
        <taxon>Araneomorphae</taxon>
        <taxon>Entelegynae</taxon>
        <taxon>Araneoidea</taxon>
        <taxon>Araneidae</taxon>
        <taxon>Caerostris</taxon>
    </lineage>
</organism>
<dbReference type="Proteomes" id="UP001054945">
    <property type="component" value="Unassembled WGS sequence"/>
</dbReference>
<evidence type="ECO:0000313" key="2">
    <source>
        <dbReference type="Proteomes" id="UP001054945"/>
    </source>
</evidence>
<sequence length="143" mass="16210">MPKGIYSAPNLLDSPFQFKVIAVKVAPWLCKKFCSCVLTTVVIKYKRKTPDSGISWGWGTSGRVCAFPQEVLCCSFRGGWNDFRCLMEICGILMCMNAVLMLEKNVDAKCFSLSFSSGMFVQELLRAFEIRVWFAVDFNTLFK</sequence>
<gene>
    <name evidence="1" type="ORF">CEXT_505161</name>
</gene>
<keyword evidence="2" id="KW-1185">Reference proteome</keyword>